<reference evidence="4" key="1">
    <citation type="submission" date="2016-06" db="UniProtKB">
        <authorList>
            <consortium name="WormBaseParasite"/>
        </authorList>
    </citation>
    <scope>IDENTIFICATION</scope>
</reference>
<protein>
    <submittedName>
        <fullName evidence="2 4">Uncharacterized protein</fullName>
    </submittedName>
</protein>
<sequence length="172" mass="19088">MLLRCYIAPANCCTTSDQYIIRRQGVASLNAAPLKEDQMHRRLLIHRYLPWCFEQAVNGRLLIAFDWENHFAEPLSEVQRLCCIKPLLHKIPSSRFTRALVFVVCVALGGGVLASAASATIAEFGVQLARRLAPSLQEYLVQLPSMEFLSGSPSAPRATSLNELSYNISLSP</sequence>
<evidence type="ECO:0000313" key="2">
    <source>
        <dbReference type="EMBL" id="VDM46978.1"/>
    </source>
</evidence>
<gene>
    <name evidence="2" type="ORF">TCNE_LOCUS15657</name>
</gene>
<reference evidence="2 3" key="2">
    <citation type="submission" date="2018-11" db="EMBL/GenBank/DDBJ databases">
        <authorList>
            <consortium name="Pathogen Informatics"/>
        </authorList>
    </citation>
    <scope>NUCLEOTIDE SEQUENCE [LARGE SCALE GENOMIC DNA]</scope>
</reference>
<keyword evidence="1" id="KW-0472">Membrane</keyword>
<dbReference type="InterPro" id="IPR007715">
    <property type="entry name" value="Coq4"/>
</dbReference>
<dbReference type="Pfam" id="PF05019">
    <property type="entry name" value="Coq4"/>
    <property type="match status" value="1"/>
</dbReference>
<name>A0A183V4I7_TOXCA</name>
<keyword evidence="3" id="KW-1185">Reference proteome</keyword>
<accession>A0A183V4I7</accession>
<keyword evidence="1" id="KW-1133">Transmembrane helix</keyword>
<evidence type="ECO:0000313" key="3">
    <source>
        <dbReference type="Proteomes" id="UP000050794"/>
    </source>
</evidence>
<dbReference type="WBParaSite" id="TCNE_0001565801-mRNA-1">
    <property type="protein sequence ID" value="TCNE_0001565801-mRNA-1"/>
    <property type="gene ID" value="TCNE_0001565801"/>
</dbReference>
<dbReference type="Proteomes" id="UP000050794">
    <property type="component" value="Unassembled WGS sequence"/>
</dbReference>
<evidence type="ECO:0000256" key="1">
    <source>
        <dbReference type="SAM" id="Phobius"/>
    </source>
</evidence>
<dbReference type="GO" id="GO:0006744">
    <property type="term" value="P:ubiquinone biosynthetic process"/>
    <property type="evidence" value="ECO:0007669"/>
    <property type="project" value="InterPro"/>
</dbReference>
<organism evidence="3 4">
    <name type="scientific">Toxocara canis</name>
    <name type="common">Canine roundworm</name>
    <dbReference type="NCBI Taxonomy" id="6265"/>
    <lineage>
        <taxon>Eukaryota</taxon>
        <taxon>Metazoa</taxon>
        <taxon>Ecdysozoa</taxon>
        <taxon>Nematoda</taxon>
        <taxon>Chromadorea</taxon>
        <taxon>Rhabditida</taxon>
        <taxon>Spirurina</taxon>
        <taxon>Ascaridomorpha</taxon>
        <taxon>Ascaridoidea</taxon>
        <taxon>Toxocaridae</taxon>
        <taxon>Toxocara</taxon>
    </lineage>
</organism>
<proteinExistence type="predicted"/>
<dbReference type="EMBL" id="UYWY01023009">
    <property type="protein sequence ID" value="VDM46978.1"/>
    <property type="molecule type" value="Genomic_DNA"/>
</dbReference>
<evidence type="ECO:0000313" key="4">
    <source>
        <dbReference type="WBParaSite" id="TCNE_0001565801-mRNA-1"/>
    </source>
</evidence>
<feature type="transmembrane region" description="Helical" evidence="1">
    <location>
        <begin position="99"/>
        <end position="122"/>
    </location>
</feature>
<keyword evidence="1" id="KW-0812">Transmembrane</keyword>
<dbReference type="AlphaFoldDB" id="A0A183V4I7"/>